<keyword evidence="1" id="KW-0812">Transmembrane</keyword>
<evidence type="ECO:0000313" key="2">
    <source>
        <dbReference type="EMBL" id="MCP2163504.1"/>
    </source>
</evidence>
<reference evidence="2" key="1">
    <citation type="submission" date="2022-06" db="EMBL/GenBank/DDBJ databases">
        <title>Genomic Encyclopedia of Archaeal and Bacterial Type Strains, Phase II (KMG-II): from individual species to whole genera.</title>
        <authorList>
            <person name="Goeker M."/>
        </authorList>
    </citation>
    <scope>NUCLEOTIDE SEQUENCE</scope>
    <source>
        <strain evidence="2">DSM 43935</strain>
    </source>
</reference>
<accession>A0AAE3KEL6</accession>
<proteinExistence type="predicted"/>
<keyword evidence="1" id="KW-1133">Transmembrane helix</keyword>
<protein>
    <submittedName>
        <fullName evidence="2">Uncharacterized protein</fullName>
    </submittedName>
</protein>
<dbReference type="RefSeq" id="WP_253766203.1">
    <property type="nucleotide sequence ID" value="NZ_JAMTCK010000001.1"/>
</dbReference>
<gene>
    <name evidence="2" type="ORF">LX83_000344</name>
</gene>
<comment type="caution">
    <text evidence="2">The sequence shown here is derived from an EMBL/GenBank/DDBJ whole genome shotgun (WGS) entry which is preliminary data.</text>
</comment>
<dbReference type="InterPro" id="IPR054188">
    <property type="entry name" value="DUF6893"/>
</dbReference>
<name>A0AAE3KEL6_9PSEU</name>
<dbReference type="EMBL" id="JAMTCK010000001">
    <property type="protein sequence ID" value="MCP2163504.1"/>
    <property type="molecule type" value="Genomic_DNA"/>
</dbReference>
<evidence type="ECO:0000256" key="1">
    <source>
        <dbReference type="SAM" id="Phobius"/>
    </source>
</evidence>
<dbReference type="Proteomes" id="UP001206128">
    <property type="component" value="Unassembled WGS sequence"/>
</dbReference>
<keyword evidence="1" id="KW-0472">Membrane</keyword>
<feature type="transmembrane region" description="Helical" evidence="1">
    <location>
        <begin position="12"/>
        <end position="33"/>
    </location>
</feature>
<evidence type="ECO:0000313" key="3">
    <source>
        <dbReference type="Proteomes" id="UP001206128"/>
    </source>
</evidence>
<dbReference type="AlphaFoldDB" id="A0AAE3KEL6"/>
<keyword evidence="3" id="KW-1185">Reference proteome</keyword>
<dbReference type="Pfam" id="PF21833">
    <property type="entry name" value="DUF6893"/>
    <property type="match status" value="1"/>
</dbReference>
<sequence length="48" mass="5383">MRTTRVHSGVFTFGTGLAIATAVVVLVVFVVFVRELPSIRRYLKIETM</sequence>
<organism evidence="2 3">
    <name type="scientific">Goodfellowiella coeruleoviolacea</name>
    <dbReference type="NCBI Taxonomy" id="334858"/>
    <lineage>
        <taxon>Bacteria</taxon>
        <taxon>Bacillati</taxon>
        <taxon>Actinomycetota</taxon>
        <taxon>Actinomycetes</taxon>
        <taxon>Pseudonocardiales</taxon>
        <taxon>Pseudonocardiaceae</taxon>
        <taxon>Goodfellowiella</taxon>
    </lineage>
</organism>